<name>A0A6J6CR15_9ZZZZ</name>
<protein>
    <submittedName>
        <fullName evidence="1">Unannotated protein</fullName>
    </submittedName>
</protein>
<gene>
    <name evidence="1" type="ORF">UFOPK1495_01045</name>
</gene>
<reference evidence="1" key="1">
    <citation type="submission" date="2020-05" db="EMBL/GenBank/DDBJ databases">
        <authorList>
            <person name="Chiriac C."/>
            <person name="Salcher M."/>
            <person name="Ghai R."/>
            <person name="Kavagutti S V."/>
        </authorList>
    </citation>
    <scope>NUCLEOTIDE SEQUENCE</scope>
</reference>
<dbReference type="AlphaFoldDB" id="A0A6J6CR15"/>
<proteinExistence type="predicted"/>
<accession>A0A6J6CR15</accession>
<dbReference type="PROSITE" id="PS51318">
    <property type="entry name" value="TAT"/>
    <property type="match status" value="1"/>
</dbReference>
<sequence>MAIKEFLQSRRLLLGALAASLGLASAASPVVSAQASAQPVEGPGPIQPSTISAPGTYEDCTPYFGLMKDNADLLSFDVVNVNNAISPTPVIGTDIVPVLTVTDGTQSIECIPSLGWTDEATWQSDYIDAGSGFVITGLVAYPGAGYYLMPAVDGTTAFSLSGGGSILPTASSLRFETNFVGLTLTVTPPALVHTFGGYLPIIQRLTSAQISDPYYAAASAVVTAAGDAAQAAYLLELLTAGPETFCDNTTWEPLVPDQNYLPLLATMQSLLPFTDTVNCWGIAHGAGLLYNVEVQNAKIPNSLVTLTITDPNATTTPPADQAPSFTG</sequence>
<evidence type="ECO:0000313" key="1">
    <source>
        <dbReference type="EMBL" id="CAB4553636.1"/>
    </source>
</evidence>
<organism evidence="1">
    <name type="scientific">freshwater metagenome</name>
    <dbReference type="NCBI Taxonomy" id="449393"/>
    <lineage>
        <taxon>unclassified sequences</taxon>
        <taxon>metagenomes</taxon>
        <taxon>ecological metagenomes</taxon>
    </lineage>
</organism>
<dbReference type="EMBL" id="CAEZSU010000104">
    <property type="protein sequence ID" value="CAB4553636.1"/>
    <property type="molecule type" value="Genomic_DNA"/>
</dbReference>
<dbReference type="InterPro" id="IPR006311">
    <property type="entry name" value="TAT_signal"/>
</dbReference>